<dbReference type="EMBL" id="FNFL01000001">
    <property type="protein sequence ID" value="SDJ86933.1"/>
    <property type="molecule type" value="Genomic_DNA"/>
</dbReference>
<dbReference type="InterPro" id="IPR010330">
    <property type="entry name" value="CoiA_nuc"/>
</dbReference>
<protein>
    <submittedName>
        <fullName evidence="4">Competence protein CoiA-like family, contains a predicted nuclease domain</fullName>
    </submittedName>
</protein>
<name>A0A1G8X8W1_9BACI</name>
<dbReference type="InterPro" id="IPR057253">
    <property type="entry name" value="CoiA-like_N"/>
</dbReference>
<evidence type="ECO:0000313" key="4">
    <source>
        <dbReference type="EMBL" id="SDJ86933.1"/>
    </source>
</evidence>
<organism evidence="4 5">
    <name type="scientific">Sediminibacillus albus</name>
    <dbReference type="NCBI Taxonomy" id="407036"/>
    <lineage>
        <taxon>Bacteria</taxon>
        <taxon>Bacillati</taxon>
        <taxon>Bacillota</taxon>
        <taxon>Bacilli</taxon>
        <taxon>Bacillales</taxon>
        <taxon>Bacillaceae</taxon>
        <taxon>Sediminibacillus</taxon>
    </lineage>
</organism>
<reference evidence="4 5" key="1">
    <citation type="submission" date="2016-10" db="EMBL/GenBank/DDBJ databases">
        <authorList>
            <person name="de Groot N.N."/>
        </authorList>
    </citation>
    <scope>NUCLEOTIDE SEQUENCE [LARGE SCALE GENOMIC DNA]</scope>
    <source>
        <strain evidence="4 5">CGMCC 1.6502</strain>
    </source>
</reference>
<dbReference type="InterPro" id="IPR057252">
    <property type="entry name" value="CoiA_C"/>
</dbReference>
<keyword evidence="5" id="KW-1185">Reference proteome</keyword>
<dbReference type="STRING" id="407036.SAMN05216243_1228"/>
<evidence type="ECO:0000259" key="3">
    <source>
        <dbReference type="Pfam" id="PF25166"/>
    </source>
</evidence>
<dbReference type="Pfam" id="PF25166">
    <property type="entry name" value="CoiA_C"/>
    <property type="match status" value="1"/>
</dbReference>
<evidence type="ECO:0000259" key="2">
    <source>
        <dbReference type="Pfam" id="PF25164"/>
    </source>
</evidence>
<gene>
    <name evidence="4" type="ORF">SAMN05216243_1228</name>
</gene>
<dbReference type="PIRSF" id="PIRSF007487">
    <property type="entry name" value="Competence-induced_CoiA_bac"/>
    <property type="match status" value="1"/>
</dbReference>
<dbReference type="RefSeq" id="WP_093211990.1">
    <property type="nucleotide sequence ID" value="NZ_FNFL01000001.1"/>
</dbReference>
<dbReference type="OrthoDB" id="3784230at2"/>
<dbReference type="Pfam" id="PF25164">
    <property type="entry name" value="CoiA_N"/>
    <property type="match status" value="1"/>
</dbReference>
<dbReference type="InterPro" id="IPR021176">
    <property type="entry name" value="Competence-induced_CoiA"/>
</dbReference>
<accession>A0A1G8X8W1</accession>
<sequence length="400" mass="46225">MLQANDQHGNSVVLALKSKADIRKMRSECSFFCPVCNETLTVKAGSQVVPHFSHKSGSKCVHTGKGEGAYHEKGKLDIFQWLAGQEIHIELEAYLPEIKRRPDILAKIGSKTIAVEYQCAAMPADEFYRRNAAYQELSIIPFWILGGNRLNRAGRNKVKITANEKFFIHKFTPDFPLTMFFYCPNTQQFSLFKDIQLTGKRSAYGHLNYFSLNNSSLSDLLKVKKSASFNLYQFWKKEKYQFRTKILSRRASASEKAWQDWLYEKRTHHSLLPGFIHLPVPGQYRMKTPPWIWQSKLCLELLAPIDEQQPISLQRCYHLLEQDFLPPSLFPLILVKSDPVREYLHLLASLHIVKFISNQEIIKLRPISFPKNVELALRADNQIIKILQTRYPIASISSHE</sequence>
<dbReference type="Pfam" id="PF06054">
    <property type="entry name" value="CoiA_nuc"/>
    <property type="match status" value="1"/>
</dbReference>
<evidence type="ECO:0000313" key="5">
    <source>
        <dbReference type="Proteomes" id="UP000198694"/>
    </source>
</evidence>
<evidence type="ECO:0000259" key="1">
    <source>
        <dbReference type="Pfam" id="PF06054"/>
    </source>
</evidence>
<dbReference type="AlphaFoldDB" id="A0A1G8X8W1"/>
<proteinExistence type="predicted"/>
<feature type="domain" description="Competence protein CoiA C-terminal" evidence="3">
    <location>
        <begin position="234"/>
        <end position="374"/>
    </location>
</feature>
<feature type="domain" description="Competence protein CoiA nuclease-like" evidence="1">
    <location>
        <begin position="67"/>
        <end position="224"/>
    </location>
</feature>
<dbReference type="Proteomes" id="UP000198694">
    <property type="component" value="Unassembled WGS sequence"/>
</dbReference>
<feature type="domain" description="Competence protein CoiA-like N-terminal" evidence="2">
    <location>
        <begin position="17"/>
        <end position="61"/>
    </location>
</feature>